<feature type="region of interest" description="Disordered" evidence="1">
    <location>
        <begin position="1"/>
        <end position="99"/>
    </location>
</feature>
<dbReference type="RefSeq" id="WP_253550204.1">
    <property type="nucleotide sequence ID" value="NZ_JAMYZR010000009.1"/>
</dbReference>
<reference evidence="2 3" key="1">
    <citation type="submission" date="2022-06" db="EMBL/GenBank/DDBJ databases">
        <title>Acetobacer genomes from food samples.</title>
        <authorList>
            <person name="Sombolestani A."/>
        </authorList>
    </citation>
    <scope>NUCLEOTIDE SEQUENCE [LARGE SCALE GENOMIC DNA]</scope>
    <source>
        <strain evidence="2 3">R-83281</strain>
    </source>
</reference>
<feature type="compositionally biased region" description="Basic and acidic residues" evidence="1">
    <location>
        <begin position="24"/>
        <end position="34"/>
    </location>
</feature>
<feature type="compositionally biased region" description="Basic and acidic residues" evidence="1">
    <location>
        <begin position="88"/>
        <end position="99"/>
    </location>
</feature>
<protein>
    <submittedName>
        <fullName evidence="2">Uncharacterized protein</fullName>
    </submittedName>
</protein>
<feature type="compositionally biased region" description="Polar residues" evidence="1">
    <location>
        <begin position="1"/>
        <end position="10"/>
    </location>
</feature>
<dbReference type="EMBL" id="JAMYZR010000009">
    <property type="protein sequence ID" value="MCP1245980.1"/>
    <property type="molecule type" value="Genomic_DNA"/>
</dbReference>
<sequence>MAKRTASSSPFAHLASANAQDDDDKNKSKAKAEGEQEDEDGEEEEGENKNAKSKRARSKKAKADCDGAGDNNDDDDGDTEDEEDEKDDQAKAARSRERARCAAIFASPAAARNLPAAAHLAFNTPMPRSQAVGLLGTLAPAETALTANAKTETKGLRDRMQASPFGGVKPEGNTANAVTSPGARLVAAQAIRKGGN</sequence>
<feature type="compositionally biased region" description="Basic and acidic residues" evidence="1">
    <location>
        <begin position="151"/>
        <end position="160"/>
    </location>
</feature>
<evidence type="ECO:0000256" key="1">
    <source>
        <dbReference type="SAM" id="MobiDB-lite"/>
    </source>
</evidence>
<proteinExistence type="predicted"/>
<keyword evidence="3" id="KW-1185">Reference proteome</keyword>
<comment type="caution">
    <text evidence="2">The sequence shown here is derived from an EMBL/GenBank/DDBJ whole genome shotgun (WGS) entry which is preliminary data.</text>
</comment>
<feature type="compositionally biased region" description="Acidic residues" evidence="1">
    <location>
        <begin position="71"/>
        <end position="87"/>
    </location>
</feature>
<feature type="compositionally biased region" description="Acidic residues" evidence="1">
    <location>
        <begin position="35"/>
        <end position="46"/>
    </location>
</feature>
<dbReference type="Proteomes" id="UP001523543">
    <property type="component" value="Unassembled WGS sequence"/>
</dbReference>
<organism evidence="2 3">
    <name type="scientific">Acetobacter cerevisiae</name>
    <dbReference type="NCBI Taxonomy" id="178900"/>
    <lineage>
        <taxon>Bacteria</taxon>
        <taxon>Pseudomonadati</taxon>
        <taxon>Pseudomonadota</taxon>
        <taxon>Alphaproteobacteria</taxon>
        <taxon>Acetobacterales</taxon>
        <taxon>Acetobacteraceae</taxon>
        <taxon>Acetobacter</taxon>
    </lineage>
</organism>
<gene>
    <name evidence="2" type="ORF">NKW54_08510</name>
</gene>
<feature type="region of interest" description="Disordered" evidence="1">
    <location>
        <begin position="149"/>
        <end position="180"/>
    </location>
</feature>
<feature type="compositionally biased region" description="Basic residues" evidence="1">
    <location>
        <begin position="51"/>
        <end position="60"/>
    </location>
</feature>
<evidence type="ECO:0000313" key="2">
    <source>
        <dbReference type="EMBL" id="MCP1245980.1"/>
    </source>
</evidence>
<name>A0ABT1EVM1_9PROT</name>
<evidence type="ECO:0000313" key="3">
    <source>
        <dbReference type="Proteomes" id="UP001523543"/>
    </source>
</evidence>
<accession>A0ABT1EVM1</accession>